<feature type="transmembrane region" description="Helical" evidence="1">
    <location>
        <begin position="6"/>
        <end position="23"/>
    </location>
</feature>
<keyword evidence="3" id="KW-1185">Reference proteome</keyword>
<dbReference type="AlphaFoldDB" id="A0A285EG26"/>
<feature type="transmembrane region" description="Helical" evidence="1">
    <location>
        <begin position="109"/>
        <end position="127"/>
    </location>
</feature>
<keyword evidence="1" id="KW-0812">Transmembrane</keyword>
<dbReference type="RefSeq" id="WP_097206951.1">
    <property type="nucleotide sequence ID" value="NZ_JACHXB010000001.1"/>
</dbReference>
<name>A0A285EG26_9ACTN</name>
<evidence type="ECO:0000313" key="3">
    <source>
        <dbReference type="Proteomes" id="UP000219514"/>
    </source>
</evidence>
<accession>A0A285EG26</accession>
<evidence type="ECO:0000313" key="2">
    <source>
        <dbReference type="EMBL" id="SNX96991.1"/>
    </source>
</evidence>
<keyword evidence="1" id="KW-1133">Transmembrane helix</keyword>
<reference evidence="2 3" key="1">
    <citation type="submission" date="2017-09" db="EMBL/GenBank/DDBJ databases">
        <authorList>
            <person name="Ehlers B."/>
            <person name="Leendertz F.H."/>
        </authorList>
    </citation>
    <scope>NUCLEOTIDE SEQUENCE [LARGE SCALE GENOMIC DNA]</scope>
    <source>
        <strain evidence="2 3">DSM 46844</strain>
    </source>
</reference>
<feature type="transmembrane region" description="Helical" evidence="1">
    <location>
        <begin position="147"/>
        <end position="164"/>
    </location>
</feature>
<feature type="transmembrane region" description="Helical" evidence="1">
    <location>
        <begin position="68"/>
        <end position="89"/>
    </location>
</feature>
<organism evidence="2 3">
    <name type="scientific">Geodermatophilus sabuli</name>
    <dbReference type="NCBI Taxonomy" id="1564158"/>
    <lineage>
        <taxon>Bacteria</taxon>
        <taxon>Bacillati</taxon>
        <taxon>Actinomycetota</taxon>
        <taxon>Actinomycetes</taxon>
        <taxon>Geodermatophilales</taxon>
        <taxon>Geodermatophilaceae</taxon>
        <taxon>Geodermatophilus</taxon>
    </lineage>
</organism>
<dbReference type="OrthoDB" id="9890716at2"/>
<keyword evidence="1" id="KW-0472">Membrane</keyword>
<gene>
    <name evidence="2" type="ORF">SAMN06893097_105332</name>
</gene>
<dbReference type="EMBL" id="OBDO01000005">
    <property type="protein sequence ID" value="SNX96991.1"/>
    <property type="molecule type" value="Genomic_DNA"/>
</dbReference>
<proteinExistence type="predicted"/>
<protein>
    <submittedName>
        <fullName evidence="2">Uncharacterized protein</fullName>
    </submittedName>
</protein>
<dbReference type="Proteomes" id="UP000219514">
    <property type="component" value="Unassembled WGS sequence"/>
</dbReference>
<sequence>MVTATFGSLLAQVIPALLIALVIEIRGIHNTYQEVLRERNNRDSGNKGKAARSNRVEANDRFGRMVPVFLAIQYLYLALLIILEVAALIVAQFKDPGISRHLIDPRVCLPVIAGGFMFIMAYSALSVNQLYQQLGIIRDSQRRGFHWVLRAVAVLILAGTWVLIDSAA</sequence>
<evidence type="ECO:0000256" key="1">
    <source>
        <dbReference type="SAM" id="Phobius"/>
    </source>
</evidence>